<sequence length="69" mass="7890">MSFQIRQSISSSVAGSSSEDLYAMVEDAIKKCNEHFLPGLGVFFKKWWQQAEPHLKQDAVKLLEKTFNN</sequence>
<dbReference type="RefSeq" id="WP_094944146.1">
    <property type="nucleotide sequence ID" value="NZ_NOKQ01000276.1"/>
</dbReference>
<evidence type="ECO:0000256" key="2">
    <source>
        <dbReference type="HAMAP-Rule" id="MF_00669"/>
    </source>
</evidence>
<comment type="subcellular location">
    <subcellularLocation>
        <location evidence="2">Spore core</location>
    </subcellularLocation>
</comment>
<evidence type="ECO:0000256" key="1">
    <source>
        <dbReference type="ARBA" id="ARBA00022969"/>
    </source>
</evidence>
<comment type="similarity">
    <text evidence="2">Belongs to the SspI family.</text>
</comment>
<dbReference type="AlphaFoldDB" id="A0A264W0Z1"/>
<dbReference type="GO" id="GO:0030436">
    <property type="term" value="P:asexual sporulation"/>
    <property type="evidence" value="ECO:0007669"/>
    <property type="project" value="UniProtKB-UniRule"/>
</dbReference>
<protein>
    <recommendedName>
        <fullName evidence="2">Small, acid-soluble spore protein I</fullName>
        <shortName evidence="2">SASP I</shortName>
    </recommendedName>
</protein>
<keyword evidence="1 2" id="KW-0749">Sporulation</keyword>
<dbReference type="HAMAP" id="MF_00669">
    <property type="entry name" value="SspI"/>
    <property type="match status" value="1"/>
</dbReference>
<dbReference type="OrthoDB" id="2453696at2"/>
<dbReference type="GO" id="GO:0030435">
    <property type="term" value="P:sporulation resulting in formation of a cellular spore"/>
    <property type="evidence" value="ECO:0007669"/>
    <property type="project" value="UniProtKB-KW"/>
</dbReference>
<proteinExistence type="evidence at transcript level"/>
<gene>
    <name evidence="2" type="primary">sspI</name>
    <name evidence="3" type="ORF">CF394_12870</name>
</gene>
<dbReference type="Proteomes" id="UP000217065">
    <property type="component" value="Unassembled WGS sequence"/>
</dbReference>
<organism evidence="3 4">
    <name type="scientific">Tetzosporium hominis</name>
    <dbReference type="NCBI Taxonomy" id="2020506"/>
    <lineage>
        <taxon>Bacteria</taxon>
        <taxon>Bacillati</taxon>
        <taxon>Bacillota</taxon>
        <taxon>Bacilli</taxon>
        <taxon>Bacillales</taxon>
        <taxon>Caryophanaceae</taxon>
        <taxon>Tetzosporium</taxon>
    </lineage>
</organism>
<reference evidence="3 4" key="1">
    <citation type="submission" date="2017-07" db="EMBL/GenBank/DDBJ databases">
        <title>Tetzosporium hominis gen.nov. sp.nov.</title>
        <authorList>
            <person name="Tetz G."/>
            <person name="Tetz V."/>
        </authorList>
    </citation>
    <scope>NUCLEOTIDE SEQUENCE [LARGE SCALE GENOMIC DNA]</scope>
    <source>
        <strain evidence="3 4">VT-49</strain>
    </source>
</reference>
<evidence type="ECO:0000313" key="3">
    <source>
        <dbReference type="EMBL" id="OZS77258.1"/>
    </source>
</evidence>
<comment type="caution">
    <text evidence="3">The sequence shown here is derived from an EMBL/GenBank/DDBJ whole genome shotgun (WGS) entry which is preliminary data.</text>
</comment>
<dbReference type="InterPro" id="IPR017525">
    <property type="entry name" value="SspI"/>
</dbReference>
<comment type="induction">
    <text evidence="2">Expressed only in the forespore compartment of sporulating cells.</text>
</comment>
<keyword evidence="4" id="KW-1185">Reference proteome</keyword>
<evidence type="ECO:0000313" key="4">
    <source>
        <dbReference type="Proteomes" id="UP000217065"/>
    </source>
</evidence>
<dbReference type="EMBL" id="NOKQ01000276">
    <property type="protein sequence ID" value="OZS77258.1"/>
    <property type="molecule type" value="Genomic_DNA"/>
</dbReference>
<name>A0A264W0Z1_9BACL</name>
<accession>A0A264W0Z1</accession>
<dbReference type="Pfam" id="PF14098">
    <property type="entry name" value="SSPI"/>
    <property type="match status" value="1"/>
</dbReference>